<dbReference type="GO" id="GO:1904680">
    <property type="term" value="F:peptide transmembrane transporter activity"/>
    <property type="evidence" value="ECO:0007669"/>
    <property type="project" value="TreeGrafter"/>
</dbReference>
<evidence type="ECO:0000256" key="1">
    <source>
        <dbReference type="ARBA" id="ARBA00005695"/>
    </source>
</evidence>
<evidence type="ECO:0000256" key="3">
    <source>
        <dbReference type="ARBA" id="ARBA00022729"/>
    </source>
</evidence>
<dbReference type="KEGG" id="nag:AArcMg_1005"/>
<dbReference type="Gene3D" id="3.40.190.10">
    <property type="entry name" value="Periplasmic binding protein-like II"/>
    <property type="match status" value="1"/>
</dbReference>
<dbReference type="CDD" id="cd00995">
    <property type="entry name" value="PBP2_NikA_DppA_OppA_like"/>
    <property type="match status" value="1"/>
</dbReference>
<dbReference type="Gene3D" id="3.10.105.10">
    <property type="entry name" value="Dipeptide-binding Protein, Domain 3"/>
    <property type="match status" value="2"/>
</dbReference>
<evidence type="ECO:0000313" key="5">
    <source>
        <dbReference type="EMBL" id="AXR81023.1"/>
    </source>
</evidence>
<keyword evidence="6" id="KW-1185">Reference proteome</keyword>
<dbReference type="InterPro" id="IPR039424">
    <property type="entry name" value="SBP_5"/>
</dbReference>
<organism evidence="5 6">
    <name type="scientific">Natrarchaeobaculum sulfurireducens</name>
    <dbReference type="NCBI Taxonomy" id="2044521"/>
    <lineage>
        <taxon>Archaea</taxon>
        <taxon>Methanobacteriati</taxon>
        <taxon>Methanobacteriota</taxon>
        <taxon>Stenosarchaea group</taxon>
        <taxon>Halobacteria</taxon>
        <taxon>Halobacteriales</taxon>
        <taxon>Natrialbaceae</taxon>
        <taxon>Natrarchaeobaculum</taxon>
    </lineage>
</organism>
<protein>
    <submittedName>
        <fullName evidence="5">Oligopeptide ABC transporter, periplasmic oligopeptide-binding protein OppA</fullName>
    </submittedName>
</protein>
<name>A0A346PNC8_9EURY</name>
<dbReference type="PANTHER" id="PTHR30290:SF9">
    <property type="entry name" value="OLIGOPEPTIDE-BINDING PROTEIN APPA"/>
    <property type="match status" value="1"/>
</dbReference>
<feature type="domain" description="Solute-binding protein family 5" evidence="4">
    <location>
        <begin position="256"/>
        <end position="506"/>
    </location>
</feature>
<dbReference type="Gene3D" id="3.90.76.10">
    <property type="entry name" value="Dipeptide-binding Protein, Domain 1"/>
    <property type="match status" value="1"/>
</dbReference>
<accession>A0A346PNC8</accession>
<dbReference type="EMBL" id="CP027033">
    <property type="protein sequence ID" value="AXR81023.1"/>
    <property type="molecule type" value="Genomic_DNA"/>
</dbReference>
<dbReference type="GO" id="GO:0015833">
    <property type="term" value="P:peptide transport"/>
    <property type="evidence" value="ECO:0007669"/>
    <property type="project" value="TreeGrafter"/>
</dbReference>
<dbReference type="SUPFAM" id="SSF53850">
    <property type="entry name" value="Periplasmic binding protein-like II"/>
    <property type="match status" value="2"/>
</dbReference>
<reference evidence="6" key="1">
    <citation type="submission" date="2018-02" db="EMBL/GenBank/DDBJ databases">
        <title>Phenotypic and genomic properties of facultatively anaerobic sulfur-reducing natronoarchaea from hypersaline soda lakes.</title>
        <authorList>
            <person name="Sorokin D.Y."/>
            <person name="Kublanov I.V."/>
            <person name="Roman P."/>
            <person name="Sinninghe Damste J.S."/>
            <person name="Golyshin P.N."/>
            <person name="Rojo D."/>
            <person name="Ciordia S."/>
            <person name="Mena M.D.C."/>
            <person name="Ferrer M."/>
            <person name="Messina E."/>
            <person name="Smedile F."/>
            <person name="La Spada G."/>
            <person name="La Cono V."/>
            <person name="Yakimov M.M."/>
        </authorList>
    </citation>
    <scope>NUCLEOTIDE SEQUENCE [LARGE SCALE GENOMIC DNA]</scope>
    <source>
        <strain evidence="6">AArc-Mg</strain>
    </source>
</reference>
<keyword evidence="3" id="KW-0732">Signal</keyword>
<comment type="similarity">
    <text evidence="1">Belongs to the bacterial solute-binding protein 5 family.</text>
</comment>
<dbReference type="InterPro" id="IPR000914">
    <property type="entry name" value="SBP_5_dom"/>
</dbReference>
<dbReference type="PANTHER" id="PTHR30290">
    <property type="entry name" value="PERIPLASMIC BINDING COMPONENT OF ABC TRANSPORTER"/>
    <property type="match status" value="1"/>
</dbReference>
<keyword evidence="2" id="KW-0813">Transport</keyword>
<dbReference type="Proteomes" id="UP000258613">
    <property type="component" value="Chromosome"/>
</dbReference>
<proteinExistence type="inferred from homology"/>
<evidence type="ECO:0000313" key="6">
    <source>
        <dbReference type="Proteomes" id="UP000258613"/>
    </source>
</evidence>
<dbReference type="AlphaFoldDB" id="A0A346PNC8"/>
<dbReference type="Pfam" id="PF00496">
    <property type="entry name" value="SBP_bac_5"/>
    <property type="match status" value="1"/>
</dbReference>
<sequence length="519" mass="57616">MTADENETRSDSEGADDEAIALVERGLEAAGVDPPVETTIYANVENDERVRWAQLVQQELNETGLFDVSFEQLEWGQYQDLCFSMADSEENALVTLDVSGGWDPHTYLEPLFHSEKAAPSGLNFNHFESETVDELLEAGLAESDETHRRELYAELQEELVRRAPVSIVRFGESATVYRRDVVDDWRSYPLPGSEYESVFAPYAETAVSISNTDRLVGDAIASISNTDPVQMHDTTSNMATTLLYEGLLGVDFDGTPRPQLATDWERLDETTYRFDLRSDVTFHNGESLTAEHVQFSLERYDGTPREADVFEWLDAVDVLDDSTLEISLTEPYGPFETSANVPIVPLAAGEDGDVDLVETPVGTGPYQFAGQSSGEYWDLERFEDHWAVDEGGVDSQPVETIRLRVLTDAAARQAALEAGEIDVATGLTAESVDQLASDETYGVERTVAGQYDFLIYPTYLAPFDEVDVRRGIDRLLPRDRIVETVYAGSGTVAYTPVPPLLESFVDPAFEAHILDEFFG</sequence>
<evidence type="ECO:0000256" key="2">
    <source>
        <dbReference type="ARBA" id="ARBA00022448"/>
    </source>
</evidence>
<gene>
    <name evidence="5" type="ORF">AArcMg_1005</name>
</gene>
<evidence type="ECO:0000259" key="4">
    <source>
        <dbReference type="Pfam" id="PF00496"/>
    </source>
</evidence>